<dbReference type="InterPro" id="IPR016160">
    <property type="entry name" value="Ald_DH_CS_CYS"/>
</dbReference>
<dbReference type="STRING" id="721133.SAMN05216176_106263"/>
<dbReference type="InterPro" id="IPR016161">
    <property type="entry name" value="Ald_DH/histidinol_DH"/>
</dbReference>
<sequence>MTSSREHKVGYFEHPRERARALIEDRAFFAGRWQAGDGGKSYAVHDPATGEMVGTAPDLSDTQIMEAIDAAEDGLKVWSGFLPAERSRILNAWCDLMMARREGLAALITLEQGKPLHESLGEIDYAASFIRWYAEETKRDGGDVLRSHLPGRRLHVNRAPIGIVAAITPWNFPSAMLARKAAAALAAGCSVIGLPSSQTPFSALALARLAEEAGFAKGVFSVVTGNSRRVVPLLCGDARVRAVSFTGSTEVGRVIAGLCAPTIKKVSLELGGHAPFIVFEDADLERAMDDAMNAKFQTTGQDCLAANRIFVQDRLYDRFVEGFVDRATRLKVGDGFASGVNIGPMIHGKALQKVHEQVEDAQRRGARLELGGQVHNAGPNFYAPTVLSNVADGMLIMHEETFGPVAGISRFATEEDAIRRANATEYGLAAYLHTRDLSRAERVSSRLEYGMVGINTSKMTGAPIPFGGVKQSGLGREGGPYGMQDFMELKYVCAAYE</sequence>
<dbReference type="FunFam" id="3.40.605.10:FF:000005">
    <property type="entry name" value="Succinate-semialdehyde dehydrogenase I"/>
    <property type="match status" value="1"/>
</dbReference>
<comment type="caution">
    <text evidence="4">The sequence shown here is derived from an EMBL/GenBank/DDBJ whole genome shotgun (WGS) entry which is preliminary data.</text>
</comment>
<organism evidence="4 5">
    <name type="scientific">Nitratireductor indicus C115</name>
    <dbReference type="NCBI Taxonomy" id="1231190"/>
    <lineage>
        <taxon>Bacteria</taxon>
        <taxon>Pseudomonadati</taxon>
        <taxon>Pseudomonadota</taxon>
        <taxon>Alphaproteobacteria</taxon>
        <taxon>Hyphomicrobiales</taxon>
        <taxon>Phyllobacteriaceae</taxon>
        <taxon>Nitratireductor</taxon>
    </lineage>
</organism>
<dbReference type="OrthoDB" id="9812625at2"/>
<dbReference type="Pfam" id="PF00171">
    <property type="entry name" value="Aldedh"/>
    <property type="match status" value="1"/>
</dbReference>
<dbReference type="SUPFAM" id="SSF53720">
    <property type="entry name" value="ALDH-like"/>
    <property type="match status" value="1"/>
</dbReference>
<dbReference type="InterPro" id="IPR050740">
    <property type="entry name" value="Aldehyde_DH_Superfamily"/>
</dbReference>
<accession>K2NTM1</accession>
<gene>
    <name evidence="4" type="ORF">NA8A_11148</name>
</gene>
<dbReference type="GO" id="GO:0004777">
    <property type="term" value="F:succinate-semialdehyde dehydrogenase (NAD+) activity"/>
    <property type="evidence" value="ECO:0007669"/>
    <property type="project" value="TreeGrafter"/>
</dbReference>
<dbReference type="EMBL" id="AMSI01000006">
    <property type="protein sequence ID" value="EKF42615.1"/>
    <property type="molecule type" value="Genomic_DNA"/>
</dbReference>
<protein>
    <submittedName>
        <fullName evidence="4">Succinate-semialdehyde dehydrogenase</fullName>
    </submittedName>
</protein>
<dbReference type="FunFam" id="3.40.309.10:FF:000004">
    <property type="entry name" value="Succinate-semialdehyde dehydrogenase I"/>
    <property type="match status" value="1"/>
</dbReference>
<evidence type="ECO:0000256" key="1">
    <source>
        <dbReference type="ARBA" id="ARBA00009986"/>
    </source>
</evidence>
<dbReference type="eggNOG" id="COG1012">
    <property type="taxonomic scope" value="Bacteria"/>
</dbReference>
<reference evidence="4 5" key="1">
    <citation type="journal article" date="2012" name="J. Bacteriol.">
        <title>Genome Sequence of Nitratireductor indicus Type Strain C115.</title>
        <authorList>
            <person name="Lai Q."/>
            <person name="Li G."/>
            <person name="Yu Z."/>
            <person name="Shao Z."/>
        </authorList>
    </citation>
    <scope>NUCLEOTIDE SEQUENCE [LARGE SCALE GENOMIC DNA]</scope>
    <source>
        <strain evidence="4 5">C115</strain>
    </source>
</reference>
<dbReference type="RefSeq" id="WP_009756618.1">
    <property type="nucleotide sequence ID" value="NZ_AMSI01000006.1"/>
</dbReference>
<proteinExistence type="inferred from homology"/>
<dbReference type="GO" id="GO:0009450">
    <property type="term" value="P:gamma-aminobutyric acid catabolic process"/>
    <property type="evidence" value="ECO:0007669"/>
    <property type="project" value="TreeGrafter"/>
</dbReference>
<comment type="similarity">
    <text evidence="1">Belongs to the aldehyde dehydrogenase family.</text>
</comment>
<keyword evidence="5" id="KW-1185">Reference proteome</keyword>
<name>K2NTM1_9HYPH</name>
<dbReference type="Gene3D" id="3.40.309.10">
    <property type="entry name" value="Aldehyde Dehydrogenase, Chain A, domain 2"/>
    <property type="match status" value="1"/>
</dbReference>
<dbReference type="Gene3D" id="3.40.605.10">
    <property type="entry name" value="Aldehyde Dehydrogenase, Chain A, domain 1"/>
    <property type="match status" value="1"/>
</dbReference>
<dbReference type="PANTHER" id="PTHR43353">
    <property type="entry name" value="SUCCINATE-SEMIALDEHYDE DEHYDROGENASE, MITOCHONDRIAL"/>
    <property type="match status" value="1"/>
</dbReference>
<evidence type="ECO:0000259" key="3">
    <source>
        <dbReference type="Pfam" id="PF00171"/>
    </source>
</evidence>
<dbReference type="Proteomes" id="UP000007374">
    <property type="component" value="Unassembled WGS sequence"/>
</dbReference>
<evidence type="ECO:0000313" key="5">
    <source>
        <dbReference type="Proteomes" id="UP000007374"/>
    </source>
</evidence>
<evidence type="ECO:0000256" key="2">
    <source>
        <dbReference type="ARBA" id="ARBA00023002"/>
    </source>
</evidence>
<dbReference type="InterPro" id="IPR016162">
    <property type="entry name" value="Ald_DH_N"/>
</dbReference>
<dbReference type="InterPro" id="IPR015590">
    <property type="entry name" value="Aldehyde_DH_dom"/>
</dbReference>
<keyword evidence="2" id="KW-0560">Oxidoreductase</keyword>
<evidence type="ECO:0000313" key="4">
    <source>
        <dbReference type="EMBL" id="EKF42615.1"/>
    </source>
</evidence>
<dbReference type="InterPro" id="IPR016163">
    <property type="entry name" value="Ald_DH_C"/>
</dbReference>
<dbReference type="CDD" id="cd07103">
    <property type="entry name" value="ALDH_F5_SSADH_GabD"/>
    <property type="match status" value="1"/>
</dbReference>
<dbReference type="PANTHER" id="PTHR43353:SF5">
    <property type="entry name" value="SUCCINATE-SEMIALDEHYDE DEHYDROGENASE, MITOCHONDRIAL"/>
    <property type="match status" value="1"/>
</dbReference>
<feature type="domain" description="Aldehyde dehydrogenase" evidence="3">
    <location>
        <begin position="33"/>
        <end position="492"/>
    </location>
</feature>
<dbReference type="PATRIC" id="fig|1231190.3.peg.2325"/>
<dbReference type="PROSITE" id="PS00070">
    <property type="entry name" value="ALDEHYDE_DEHYDR_CYS"/>
    <property type="match status" value="1"/>
</dbReference>
<dbReference type="AlphaFoldDB" id="K2NTM1"/>